<evidence type="ECO:0000256" key="3">
    <source>
        <dbReference type="ARBA" id="ARBA00022475"/>
    </source>
</evidence>
<keyword evidence="3" id="KW-1003">Cell membrane</keyword>
<dbReference type="GO" id="GO:0055085">
    <property type="term" value="P:transmembrane transport"/>
    <property type="evidence" value="ECO:0007669"/>
    <property type="project" value="InterPro"/>
</dbReference>
<dbReference type="PROSITE" id="PS50928">
    <property type="entry name" value="ABC_TM1"/>
    <property type="match status" value="1"/>
</dbReference>
<gene>
    <name evidence="9" type="primary">ugpA_1</name>
    <name evidence="9" type="ORF">TTHNP4_00039</name>
</gene>
<dbReference type="EMBL" id="LR027520">
    <property type="protein sequence ID" value="VCU54631.1"/>
    <property type="molecule type" value="Genomic_DNA"/>
</dbReference>
<dbReference type="InterPro" id="IPR035906">
    <property type="entry name" value="MetI-like_sf"/>
</dbReference>
<organism evidence="9 10">
    <name type="scientific">Thermus thermophilus</name>
    <dbReference type="NCBI Taxonomy" id="274"/>
    <lineage>
        <taxon>Bacteria</taxon>
        <taxon>Thermotogati</taxon>
        <taxon>Deinococcota</taxon>
        <taxon>Deinococci</taxon>
        <taxon>Thermales</taxon>
        <taxon>Thermaceae</taxon>
        <taxon>Thermus</taxon>
    </lineage>
</organism>
<feature type="transmembrane region" description="Helical" evidence="7">
    <location>
        <begin position="277"/>
        <end position="296"/>
    </location>
</feature>
<dbReference type="PANTHER" id="PTHR30193:SF37">
    <property type="entry name" value="INNER MEMBRANE ABC TRANSPORTER PERMEASE PROTEIN YCJO"/>
    <property type="match status" value="1"/>
</dbReference>
<keyword evidence="2 7" id="KW-0813">Transport</keyword>
<dbReference type="InterPro" id="IPR000515">
    <property type="entry name" value="MetI-like"/>
</dbReference>
<dbReference type="Gene3D" id="1.10.3720.10">
    <property type="entry name" value="MetI-like"/>
    <property type="match status" value="1"/>
</dbReference>
<keyword evidence="4 7" id="KW-0812">Transmembrane</keyword>
<evidence type="ECO:0000256" key="5">
    <source>
        <dbReference type="ARBA" id="ARBA00022989"/>
    </source>
</evidence>
<evidence type="ECO:0000256" key="2">
    <source>
        <dbReference type="ARBA" id="ARBA00022448"/>
    </source>
</evidence>
<protein>
    <submittedName>
        <fullName evidence="9">sn-glycerol-3-phosphate transport system permease protein UgpA</fullName>
    </submittedName>
</protein>
<evidence type="ECO:0000313" key="10">
    <source>
        <dbReference type="Proteomes" id="UP000279841"/>
    </source>
</evidence>
<comment type="similarity">
    <text evidence="7">Belongs to the binding-protein-dependent transport system permease family.</text>
</comment>
<comment type="subcellular location">
    <subcellularLocation>
        <location evidence="1 7">Cell membrane</location>
        <topology evidence="1 7">Multi-pass membrane protein</topology>
    </subcellularLocation>
</comment>
<dbReference type="CDD" id="cd06261">
    <property type="entry name" value="TM_PBP2"/>
    <property type="match status" value="1"/>
</dbReference>
<dbReference type="Proteomes" id="UP000279841">
    <property type="component" value="Plasmid 4"/>
</dbReference>
<reference evidence="9 10" key="1">
    <citation type="submission" date="2018-10" db="EMBL/GenBank/DDBJ databases">
        <authorList>
            <person name="Peiro R."/>
            <person name="Begona"/>
            <person name="Cbmso G."/>
            <person name="Lopez M."/>
            <person name="Gonzalez S."/>
            <person name="Sacristan E."/>
            <person name="Castillo E."/>
        </authorList>
    </citation>
    <scope>NUCLEOTIDE SEQUENCE [LARGE SCALE GENOMIC DNA]</scope>
    <source>
        <strain evidence="9">TTHNAR1</strain>
        <plasmid evidence="10">4</plasmid>
    </source>
</reference>
<evidence type="ECO:0000259" key="8">
    <source>
        <dbReference type="PROSITE" id="PS50928"/>
    </source>
</evidence>
<evidence type="ECO:0000313" key="9">
    <source>
        <dbReference type="EMBL" id="VCU54631.1"/>
    </source>
</evidence>
<feature type="transmembrane region" description="Helical" evidence="7">
    <location>
        <begin position="164"/>
        <end position="189"/>
    </location>
</feature>
<keyword evidence="9" id="KW-0614">Plasmid</keyword>
<dbReference type="InterPro" id="IPR051393">
    <property type="entry name" value="ABC_transporter_permease"/>
</dbReference>
<feature type="transmembrane region" description="Helical" evidence="7">
    <location>
        <begin position="210"/>
        <end position="232"/>
    </location>
</feature>
<dbReference type="AlphaFoldDB" id="A0A3P4AU44"/>
<dbReference type="SUPFAM" id="SSF161098">
    <property type="entry name" value="MetI-like"/>
    <property type="match status" value="1"/>
</dbReference>
<feature type="transmembrane region" description="Helical" evidence="7">
    <location>
        <begin position="21"/>
        <end position="41"/>
    </location>
</feature>
<accession>A0A3P4AU44</accession>
<evidence type="ECO:0000256" key="4">
    <source>
        <dbReference type="ARBA" id="ARBA00022692"/>
    </source>
</evidence>
<evidence type="ECO:0000256" key="7">
    <source>
        <dbReference type="RuleBase" id="RU363032"/>
    </source>
</evidence>
<dbReference type="GO" id="GO:0005886">
    <property type="term" value="C:plasma membrane"/>
    <property type="evidence" value="ECO:0007669"/>
    <property type="project" value="UniProtKB-SubCell"/>
</dbReference>
<feature type="transmembrane region" description="Helical" evidence="7">
    <location>
        <begin position="117"/>
        <end position="136"/>
    </location>
</feature>
<dbReference type="Pfam" id="PF00528">
    <property type="entry name" value="BPD_transp_1"/>
    <property type="match status" value="1"/>
</dbReference>
<evidence type="ECO:0000256" key="1">
    <source>
        <dbReference type="ARBA" id="ARBA00004651"/>
    </source>
</evidence>
<feature type="domain" description="ABC transmembrane type-1" evidence="8">
    <location>
        <begin position="79"/>
        <end position="291"/>
    </location>
</feature>
<geneLocation type="plasmid" evidence="9 10">
    <name>4</name>
</geneLocation>
<name>A0A3P4AU44_THETH</name>
<sequence>MDATLSRAQRLQRHLRGQGEALVFLLPAYALFLLFLVLPLLEALWLSLHQEDLFGRGRVWAGLANYQEALSRPEFWKSAWLTLKFALITAPLELLLGLLAALLVYRPYPGVALLRTLFFLTTAVPTAVAAVAWGWFLHPVGGLANRLLASLGLPPQPWLTSPELALPTLAVITAWAGVGFTAVLLTAGLQNIPAEILEAAEVDGAGPWTRFWRITLPLLSPTLFLVGLLVVLKSLTAFGQIHLLTRGGPAESSMVWIYRVYQDAFFNFRVPLAAAEALLLFLVLLLLAALQFWLLGRRVHYG</sequence>
<evidence type="ECO:0000256" key="6">
    <source>
        <dbReference type="ARBA" id="ARBA00023136"/>
    </source>
</evidence>
<feature type="transmembrane region" description="Helical" evidence="7">
    <location>
        <begin position="85"/>
        <end position="105"/>
    </location>
</feature>
<keyword evidence="6 7" id="KW-0472">Membrane</keyword>
<keyword evidence="5 7" id="KW-1133">Transmembrane helix</keyword>
<dbReference type="PANTHER" id="PTHR30193">
    <property type="entry name" value="ABC TRANSPORTER PERMEASE PROTEIN"/>
    <property type="match status" value="1"/>
</dbReference>
<proteinExistence type="inferred from homology"/>
<dbReference type="RefSeq" id="WP_015717560.1">
    <property type="nucleotide sequence ID" value="NZ_LR027520.1"/>
</dbReference>